<dbReference type="InterPro" id="IPR044824">
    <property type="entry name" value="MAIN-like"/>
</dbReference>
<comment type="caution">
    <text evidence="1">The sequence shown here is derived from an EMBL/GenBank/DDBJ whole genome shotgun (WGS) entry which is preliminary data.</text>
</comment>
<dbReference type="PANTHER" id="PTHR46033">
    <property type="entry name" value="PROTEIN MAIN-LIKE 2"/>
    <property type="match status" value="1"/>
</dbReference>
<evidence type="ECO:0000313" key="2">
    <source>
        <dbReference type="Proteomes" id="UP000652761"/>
    </source>
</evidence>
<sequence>MKIVNTKTHLPHFLASAQVVGDVRHKISFDWHSITALIELWHPKTHTFIFPKFEATVLLEEVEAFLALPKTKPGDEQSISYTVEPINPKFILGEFMTDPGDVHTMVSPQFIHLVPLSKWVISKCKDKSVDHREIAKAVAICLQASMAMRRAPLASMDGETAYEGSKRARTTYEALMRVTSVPNHFSRSEEVRELFSGSLRYSKLNWIAPMIKSLPMFVIRFLREWGLGGVLIAAHNFQKISFDWHSITALIELWHLQTHTFIFPKFEATVLLEEVEAFLALPKTKPGDEQSISYTVEPINPKFILG</sequence>
<dbReference type="PANTHER" id="PTHR46033:SF8">
    <property type="entry name" value="PROTEIN MAINTENANCE OF MERISTEMS-LIKE"/>
    <property type="match status" value="1"/>
</dbReference>
<dbReference type="Proteomes" id="UP000652761">
    <property type="component" value="Unassembled WGS sequence"/>
</dbReference>
<reference evidence="1" key="1">
    <citation type="submission" date="2017-07" db="EMBL/GenBank/DDBJ databases">
        <title>Taro Niue Genome Assembly and Annotation.</title>
        <authorList>
            <person name="Atibalentja N."/>
            <person name="Keating K."/>
            <person name="Fields C.J."/>
        </authorList>
    </citation>
    <scope>NUCLEOTIDE SEQUENCE</scope>
    <source>
        <strain evidence="1">Niue_2</strain>
        <tissue evidence="1">Leaf</tissue>
    </source>
</reference>
<organism evidence="1 2">
    <name type="scientific">Colocasia esculenta</name>
    <name type="common">Wild taro</name>
    <name type="synonym">Arum esculentum</name>
    <dbReference type="NCBI Taxonomy" id="4460"/>
    <lineage>
        <taxon>Eukaryota</taxon>
        <taxon>Viridiplantae</taxon>
        <taxon>Streptophyta</taxon>
        <taxon>Embryophyta</taxon>
        <taxon>Tracheophyta</taxon>
        <taxon>Spermatophyta</taxon>
        <taxon>Magnoliopsida</taxon>
        <taxon>Liliopsida</taxon>
        <taxon>Araceae</taxon>
        <taxon>Aroideae</taxon>
        <taxon>Colocasieae</taxon>
        <taxon>Colocasia</taxon>
    </lineage>
</organism>
<accession>A0A843XEZ2</accession>
<evidence type="ECO:0008006" key="3">
    <source>
        <dbReference type="Google" id="ProtNLM"/>
    </source>
</evidence>
<protein>
    <recommendedName>
        <fullName evidence="3">Aminotransferase-like plant mobile domain-containing protein</fullName>
    </recommendedName>
</protein>
<evidence type="ECO:0000313" key="1">
    <source>
        <dbReference type="EMBL" id="MQM17833.1"/>
    </source>
</evidence>
<dbReference type="EMBL" id="NMUH01007798">
    <property type="protein sequence ID" value="MQM17833.1"/>
    <property type="molecule type" value="Genomic_DNA"/>
</dbReference>
<gene>
    <name evidence="1" type="ORF">Taro_050815</name>
</gene>
<dbReference type="AlphaFoldDB" id="A0A843XEZ2"/>
<keyword evidence="2" id="KW-1185">Reference proteome</keyword>
<proteinExistence type="predicted"/>
<name>A0A843XEZ2_COLES</name>
<dbReference type="GO" id="GO:0010073">
    <property type="term" value="P:meristem maintenance"/>
    <property type="evidence" value="ECO:0007669"/>
    <property type="project" value="InterPro"/>
</dbReference>